<dbReference type="InterPro" id="IPR001633">
    <property type="entry name" value="EAL_dom"/>
</dbReference>
<proteinExistence type="predicted"/>
<keyword evidence="1" id="KW-0472">Membrane</keyword>
<dbReference type="InterPro" id="IPR043128">
    <property type="entry name" value="Rev_trsase/Diguanyl_cyclase"/>
</dbReference>
<organism evidence="4 5">
    <name type="scientific">Litoreibacter albidus</name>
    <dbReference type="NCBI Taxonomy" id="670155"/>
    <lineage>
        <taxon>Bacteria</taxon>
        <taxon>Pseudomonadati</taxon>
        <taxon>Pseudomonadota</taxon>
        <taxon>Alphaproteobacteria</taxon>
        <taxon>Rhodobacterales</taxon>
        <taxon>Roseobacteraceae</taxon>
        <taxon>Litoreibacter</taxon>
    </lineage>
</organism>
<dbReference type="SUPFAM" id="SSF55073">
    <property type="entry name" value="Nucleotide cyclase"/>
    <property type="match status" value="1"/>
</dbReference>
<evidence type="ECO:0000313" key="5">
    <source>
        <dbReference type="Proteomes" id="UP000199441"/>
    </source>
</evidence>
<dbReference type="RefSeq" id="WP_089947377.1">
    <property type="nucleotide sequence ID" value="NZ_FNOI01000004.1"/>
</dbReference>
<dbReference type="Gene3D" id="3.20.20.450">
    <property type="entry name" value="EAL domain"/>
    <property type="match status" value="1"/>
</dbReference>
<dbReference type="PROSITE" id="PS50883">
    <property type="entry name" value="EAL"/>
    <property type="match status" value="1"/>
</dbReference>
<dbReference type="STRING" id="670155.SAMN04488001_2617"/>
<dbReference type="SMART" id="SM00267">
    <property type="entry name" value="GGDEF"/>
    <property type="match status" value="1"/>
</dbReference>
<evidence type="ECO:0000313" key="4">
    <source>
        <dbReference type="EMBL" id="SDX17822.1"/>
    </source>
</evidence>
<feature type="transmembrane region" description="Helical" evidence="1">
    <location>
        <begin position="12"/>
        <end position="34"/>
    </location>
</feature>
<dbReference type="AlphaFoldDB" id="A0A1H2ZJW3"/>
<dbReference type="PROSITE" id="PS50887">
    <property type="entry name" value="GGDEF"/>
    <property type="match status" value="1"/>
</dbReference>
<keyword evidence="5" id="KW-1185">Reference proteome</keyword>
<dbReference type="InterPro" id="IPR029787">
    <property type="entry name" value="Nucleotide_cyclase"/>
</dbReference>
<gene>
    <name evidence="4" type="ORF">SAMN04488001_2617</name>
</gene>
<dbReference type="Gene3D" id="3.30.70.270">
    <property type="match status" value="1"/>
</dbReference>
<dbReference type="InterPro" id="IPR050706">
    <property type="entry name" value="Cyclic-di-GMP_PDE-like"/>
</dbReference>
<name>A0A1H2ZJW3_9RHOB</name>
<keyword evidence="1" id="KW-1133">Transmembrane helix</keyword>
<accession>A0A1H2ZJW3</accession>
<dbReference type="Pfam" id="PF00990">
    <property type="entry name" value="GGDEF"/>
    <property type="match status" value="1"/>
</dbReference>
<feature type="domain" description="GGDEF" evidence="3">
    <location>
        <begin position="90"/>
        <end position="226"/>
    </location>
</feature>
<dbReference type="PANTHER" id="PTHR33121:SF70">
    <property type="entry name" value="SIGNALING PROTEIN YKOW"/>
    <property type="match status" value="1"/>
</dbReference>
<keyword evidence="1" id="KW-0812">Transmembrane</keyword>
<dbReference type="Proteomes" id="UP000199441">
    <property type="component" value="Unassembled WGS sequence"/>
</dbReference>
<dbReference type="CDD" id="cd01948">
    <property type="entry name" value="EAL"/>
    <property type="match status" value="1"/>
</dbReference>
<dbReference type="OrthoDB" id="9814202at2"/>
<evidence type="ECO:0000259" key="2">
    <source>
        <dbReference type="PROSITE" id="PS50883"/>
    </source>
</evidence>
<evidence type="ECO:0000256" key="1">
    <source>
        <dbReference type="SAM" id="Phobius"/>
    </source>
</evidence>
<dbReference type="InterPro" id="IPR035919">
    <property type="entry name" value="EAL_sf"/>
</dbReference>
<dbReference type="PANTHER" id="PTHR33121">
    <property type="entry name" value="CYCLIC DI-GMP PHOSPHODIESTERASE PDEF"/>
    <property type="match status" value="1"/>
</dbReference>
<dbReference type="Pfam" id="PF00563">
    <property type="entry name" value="EAL"/>
    <property type="match status" value="1"/>
</dbReference>
<reference evidence="5" key="1">
    <citation type="submission" date="2016-10" db="EMBL/GenBank/DDBJ databases">
        <authorList>
            <person name="Varghese N."/>
            <person name="Submissions S."/>
        </authorList>
    </citation>
    <scope>NUCLEOTIDE SEQUENCE [LARGE SCALE GENOMIC DNA]</scope>
    <source>
        <strain evidence="5">DSM 26922</strain>
    </source>
</reference>
<feature type="domain" description="EAL" evidence="2">
    <location>
        <begin position="235"/>
        <end position="490"/>
    </location>
</feature>
<sequence length="504" mass="55274">MKRQWAWTTQVFRSAFVTRCGLAALPLIAGVSFATSQWQVLAVASFALPVLLLGIRPLHARPYRLQLRSGGKAGLDAALDEAMTSSDGNHRCAAVLLELDAQAKLQNAWGADGVETIMATLADRLCSVLRPGDVIVQLDGNRFALALANIRTPELGAIISLIERLQKAASGSIILDDTSTYVTLSAGFCLEHRAPERNAQSLRRAAALALEDAKSKGPEGLRGYSTDTPTPCAATDSCQEEVLEALQSGQIIAWFQPQISTETGQVTGFEALARWNHPTRGILPPAGFLSAMEDANAMEQLSETMLQHALRAIRAWDASGFNIASVAVNFSTQDLRNPSLVERIKWDVDRFEMVPSRLTVEILETVVSENEDDMITRNIRALGSQGYNIDLDDFGTGHASLANIRRFKVDRIKIDRSFVTRADDDPEQRRMINAIVSMAEQMGVKTLAEGVETLGEKSILSQLGCTHMQGYAIARPMPFEQTLVWLKEHQSRLSKMNYVPRRAG</sequence>
<dbReference type="SUPFAM" id="SSF141868">
    <property type="entry name" value="EAL domain-like"/>
    <property type="match status" value="1"/>
</dbReference>
<protein>
    <submittedName>
        <fullName evidence="4">EAL domain, c-di-GMP-specific phosphodiesterase class I (Or its enzymatically inactive variant)</fullName>
    </submittedName>
</protein>
<dbReference type="EMBL" id="FNOI01000004">
    <property type="protein sequence ID" value="SDX17822.1"/>
    <property type="molecule type" value="Genomic_DNA"/>
</dbReference>
<dbReference type="GO" id="GO:0071111">
    <property type="term" value="F:cyclic-guanylate-specific phosphodiesterase activity"/>
    <property type="evidence" value="ECO:0007669"/>
    <property type="project" value="InterPro"/>
</dbReference>
<dbReference type="SMART" id="SM00052">
    <property type="entry name" value="EAL"/>
    <property type="match status" value="1"/>
</dbReference>
<dbReference type="InterPro" id="IPR000160">
    <property type="entry name" value="GGDEF_dom"/>
</dbReference>
<evidence type="ECO:0000259" key="3">
    <source>
        <dbReference type="PROSITE" id="PS50887"/>
    </source>
</evidence>